<proteinExistence type="predicted"/>
<dbReference type="EMBL" id="MT141389">
    <property type="protein sequence ID" value="QJA59926.1"/>
    <property type="molecule type" value="Genomic_DNA"/>
</dbReference>
<sequence>MPYNAAGEETLEQAFGTFKAYEFLARLAWCNSYKPPHVAIVVLTLPTLVY</sequence>
<protein>
    <submittedName>
        <fullName evidence="1">Uncharacterized protein</fullName>
    </submittedName>
</protein>
<accession>A0A6M3IQW0</accession>
<dbReference type="AlphaFoldDB" id="A0A6M3IQW0"/>
<reference evidence="1" key="1">
    <citation type="submission" date="2020-03" db="EMBL/GenBank/DDBJ databases">
        <title>The deep terrestrial virosphere.</title>
        <authorList>
            <person name="Holmfeldt K."/>
            <person name="Nilsson E."/>
            <person name="Simone D."/>
            <person name="Lopez-Fernandez M."/>
            <person name="Wu X."/>
            <person name="de Brujin I."/>
            <person name="Lundin D."/>
            <person name="Andersson A."/>
            <person name="Bertilsson S."/>
            <person name="Dopson M."/>
        </authorList>
    </citation>
    <scope>NUCLEOTIDE SEQUENCE</scope>
    <source>
        <strain evidence="1">MM415B01220</strain>
    </source>
</reference>
<name>A0A6M3IQW0_9ZZZZ</name>
<gene>
    <name evidence="1" type="ORF">MM415B01220_0004</name>
</gene>
<evidence type="ECO:0000313" key="1">
    <source>
        <dbReference type="EMBL" id="QJA59926.1"/>
    </source>
</evidence>
<organism evidence="1">
    <name type="scientific">viral metagenome</name>
    <dbReference type="NCBI Taxonomy" id="1070528"/>
    <lineage>
        <taxon>unclassified sequences</taxon>
        <taxon>metagenomes</taxon>
        <taxon>organismal metagenomes</taxon>
    </lineage>
</organism>